<evidence type="ECO:0000256" key="8">
    <source>
        <dbReference type="ARBA" id="ARBA00022837"/>
    </source>
</evidence>
<evidence type="ECO:0000256" key="12">
    <source>
        <dbReference type="ARBA" id="ARBA00023136"/>
    </source>
</evidence>
<comment type="subcellular location">
    <subcellularLocation>
        <location evidence="1">Endoplasmic reticulum membrane</location>
        <topology evidence="1">Multi-pass membrane protein</topology>
    </subcellularLocation>
</comment>
<evidence type="ECO:0000256" key="14">
    <source>
        <dbReference type="PIRNR" id="PIRNR023322"/>
    </source>
</evidence>
<evidence type="ECO:0000256" key="11">
    <source>
        <dbReference type="ARBA" id="ARBA00023065"/>
    </source>
</evidence>
<evidence type="ECO:0000313" key="17">
    <source>
        <dbReference type="EMBL" id="MXU96052.1"/>
    </source>
</evidence>
<keyword evidence="13" id="KW-0407">Ion channel</keyword>
<dbReference type="GO" id="GO:0005789">
    <property type="term" value="C:endoplasmic reticulum membrane"/>
    <property type="evidence" value="ECO:0007669"/>
    <property type="project" value="UniProtKB-SubCell"/>
</dbReference>
<evidence type="ECO:0000256" key="4">
    <source>
        <dbReference type="ARBA" id="ARBA00022568"/>
    </source>
</evidence>
<keyword evidence="10" id="KW-0175">Coiled coil</keyword>
<proteinExistence type="inferred from homology"/>
<dbReference type="GO" id="GO:0005262">
    <property type="term" value="F:calcium channel activity"/>
    <property type="evidence" value="ECO:0007669"/>
    <property type="project" value="UniProtKB-UniRule"/>
</dbReference>
<evidence type="ECO:0000256" key="16">
    <source>
        <dbReference type="SAM" id="Phobius"/>
    </source>
</evidence>
<name>A0A6B0V2C6_IXORI</name>
<keyword evidence="4" id="KW-0109">Calcium transport</keyword>
<dbReference type="PIRSF" id="PIRSF023322">
    <property type="entry name" value="DUF841_euk"/>
    <property type="match status" value="1"/>
</dbReference>
<dbReference type="GO" id="GO:0032469">
    <property type="term" value="P:endoplasmic reticulum calcium ion homeostasis"/>
    <property type="evidence" value="ECO:0007669"/>
    <property type="project" value="UniProtKB-UniRule"/>
</dbReference>
<dbReference type="EMBL" id="GIFC01013969">
    <property type="protein sequence ID" value="MXU96052.1"/>
    <property type="molecule type" value="Transcribed_RNA"/>
</dbReference>
<comment type="function">
    <text evidence="14">Calcium-selective channel required to prevent calcium stores from overfilling.</text>
</comment>
<dbReference type="SMART" id="SM01415">
    <property type="entry name" value="DUF106"/>
    <property type="match status" value="1"/>
</dbReference>
<keyword evidence="5 14" id="KW-0107">Calcium channel</keyword>
<dbReference type="InterPro" id="IPR002809">
    <property type="entry name" value="EMC3/TMCO1"/>
</dbReference>
<keyword evidence="12 14" id="KW-0472">Membrane</keyword>
<evidence type="ECO:0000256" key="3">
    <source>
        <dbReference type="ARBA" id="ARBA00022448"/>
    </source>
</evidence>
<keyword evidence="3 14" id="KW-0813">Transport</keyword>
<sequence length="203" mass="23241">MWADTLLILIISIFTALLSEGLTWLMVYRTEKYQKLKAEVEKQSKRLEKKKEAHGDSVDRQQKKKIEREEEKLKNNNRDLSLVNCTFSQSKTRPCFSNNVLLVKMKSMFAIGFAFTALLSMFNSIFDGRVVAKLPFVPISWVQGLSHRNLTGEDYTDCSFIFLYILCTMSIRQNTQKLLGFAPSRTANKQSGTLFSPGPQPLK</sequence>
<evidence type="ECO:0000256" key="10">
    <source>
        <dbReference type="ARBA" id="ARBA00023054"/>
    </source>
</evidence>
<evidence type="ECO:0000256" key="7">
    <source>
        <dbReference type="ARBA" id="ARBA00022824"/>
    </source>
</evidence>
<keyword evidence="11 14" id="KW-0406">Ion transport</keyword>
<evidence type="ECO:0000256" key="5">
    <source>
        <dbReference type="ARBA" id="ARBA00022673"/>
    </source>
</evidence>
<keyword evidence="7 14" id="KW-0256">Endoplasmic reticulum</keyword>
<evidence type="ECO:0000256" key="13">
    <source>
        <dbReference type="ARBA" id="ARBA00023303"/>
    </source>
</evidence>
<dbReference type="Pfam" id="PF01956">
    <property type="entry name" value="EMC3_TMCO1"/>
    <property type="match status" value="1"/>
</dbReference>
<evidence type="ECO:0000256" key="9">
    <source>
        <dbReference type="ARBA" id="ARBA00022989"/>
    </source>
</evidence>
<feature type="transmembrane region" description="Helical" evidence="16">
    <location>
        <begin position="108"/>
        <end position="126"/>
    </location>
</feature>
<dbReference type="PANTHER" id="PTHR20917">
    <property type="entry name" value="PNAS-RELATED"/>
    <property type="match status" value="1"/>
</dbReference>
<feature type="transmembrane region" description="Helical" evidence="16">
    <location>
        <begin position="6"/>
        <end position="27"/>
    </location>
</feature>
<organism evidence="17">
    <name type="scientific">Ixodes ricinus</name>
    <name type="common">Common tick</name>
    <name type="synonym">Acarus ricinus</name>
    <dbReference type="NCBI Taxonomy" id="34613"/>
    <lineage>
        <taxon>Eukaryota</taxon>
        <taxon>Metazoa</taxon>
        <taxon>Ecdysozoa</taxon>
        <taxon>Arthropoda</taxon>
        <taxon>Chelicerata</taxon>
        <taxon>Arachnida</taxon>
        <taxon>Acari</taxon>
        <taxon>Parasitiformes</taxon>
        <taxon>Ixodida</taxon>
        <taxon>Ixodoidea</taxon>
        <taxon>Ixodidae</taxon>
        <taxon>Ixodinae</taxon>
        <taxon>Ixodes</taxon>
    </lineage>
</organism>
<accession>A0A6B0V2C6</accession>
<evidence type="ECO:0000256" key="6">
    <source>
        <dbReference type="ARBA" id="ARBA00022692"/>
    </source>
</evidence>
<dbReference type="PANTHER" id="PTHR20917:SF0">
    <property type="entry name" value="CALCIUM LOAD-ACTIVATED CALCIUM CHANNEL"/>
    <property type="match status" value="1"/>
</dbReference>
<dbReference type="AlphaFoldDB" id="A0A6B0V2C6"/>
<keyword evidence="8 14" id="KW-0106">Calcium</keyword>
<protein>
    <recommendedName>
        <fullName evidence="14">Calcium load-activated calcium channel</fullName>
        <shortName evidence="14">CLAC channel</shortName>
    </recommendedName>
</protein>
<keyword evidence="9 16" id="KW-1133">Transmembrane helix</keyword>
<comment type="similarity">
    <text evidence="2 14">Belongs to the TMCO1 family.</text>
</comment>
<reference evidence="17" key="1">
    <citation type="submission" date="2019-12" db="EMBL/GenBank/DDBJ databases">
        <title>An insight into the sialome of adult female Ixodes ricinus ticks feeding for 6 days.</title>
        <authorList>
            <person name="Perner J."/>
            <person name="Ribeiro J.M.C."/>
        </authorList>
    </citation>
    <scope>NUCLEOTIDE SEQUENCE</scope>
    <source>
        <strain evidence="17">Semi-engorged</strain>
        <tissue evidence="17">Salivary glands</tissue>
    </source>
</reference>
<evidence type="ECO:0000256" key="1">
    <source>
        <dbReference type="ARBA" id="ARBA00004477"/>
    </source>
</evidence>
<evidence type="ECO:0000256" key="15">
    <source>
        <dbReference type="SAM" id="MobiDB-lite"/>
    </source>
</evidence>
<dbReference type="InterPro" id="IPR008559">
    <property type="entry name" value="TMCO1"/>
</dbReference>
<keyword evidence="6 16" id="KW-0812">Transmembrane</keyword>
<evidence type="ECO:0000256" key="2">
    <source>
        <dbReference type="ARBA" id="ARBA00006537"/>
    </source>
</evidence>
<feature type="region of interest" description="Disordered" evidence="15">
    <location>
        <begin position="47"/>
        <end position="70"/>
    </location>
</feature>